<protein>
    <submittedName>
        <fullName evidence="2">DUF975 family protein</fullName>
    </submittedName>
</protein>
<keyword evidence="1" id="KW-0812">Transmembrane</keyword>
<feature type="transmembrane region" description="Helical" evidence="1">
    <location>
        <begin position="132"/>
        <end position="152"/>
    </location>
</feature>
<dbReference type="InterPro" id="IPR010380">
    <property type="entry name" value="DUF975"/>
</dbReference>
<feature type="transmembrane region" description="Helical" evidence="1">
    <location>
        <begin position="189"/>
        <end position="215"/>
    </location>
</feature>
<dbReference type="PANTHER" id="PTHR40076">
    <property type="entry name" value="MEMBRANE PROTEIN-RELATED"/>
    <property type="match status" value="1"/>
</dbReference>
<sequence length="233" mass="25935">MKRTSSQLKQLARESLAHRFSLPVMAYVITFGIIMLVNMLPAALFPDTGNSISYLVISFITDLLLSILSVGPVTILLDMSRGSDGQLSDLLYAFRHQPDRIIVSQLIISILSTVIFLPGIIVFVLSSVFYNAFGIMIASLLIFAAVIGSVVIRLDFALVTPLYIDNPQTSAIDLLRESHDLMQGNRLRYFVLELSFIPIMLLAVIACFVGLLWALPYAQMTLLEFYRELVGEI</sequence>
<comment type="caution">
    <text evidence="2">The sequence shown here is derived from an EMBL/GenBank/DDBJ whole genome shotgun (WGS) entry which is preliminary data.</text>
</comment>
<evidence type="ECO:0000313" key="2">
    <source>
        <dbReference type="EMBL" id="MCC2149432.1"/>
    </source>
</evidence>
<evidence type="ECO:0000313" key="3">
    <source>
        <dbReference type="Proteomes" id="UP001299235"/>
    </source>
</evidence>
<gene>
    <name evidence="2" type="ORF">LKD42_09215</name>
</gene>
<keyword evidence="3" id="KW-1185">Reference proteome</keyword>
<dbReference type="RefSeq" id="WP_248835518.1">
    <property type="nucleotide sequence ID" value="NZ_JAJEQE010000030.1"/>
</dbReference>
<accession>A0ABS8EW57</accession>
<keyword evidence="1" id="KW-1133">Transmembrane helix</keyword>
<reference evidence="2 3" key="1">
    <citation type="submission" date="2021-10" db="EMBL/GenBank/DDBJ databases">
        <title>Anaerobic single-cell dispensing facilitates the cultivation of human gut bacteria.</title>
        <authorList>
            <person name="Afrizal A."/>
        </authorList>
    </citation>
    <scope>NUCLEOTIDE SEQUENCE [LARGE SCALE GENOMIC DNA]</scope>
    <source>
        <strain evidence="2 3">CLA-AA-H246</strain>
    </source>
</reference>
<dbReference type="Proteomes" id="UP001299235">
    <property type="component" value="Unassembled WGS sequence"/>
</dbReference>
<name>A0ABS8EW57_9FIRM</name>
<proteinExistence type="predicted"/>
<feature type="transmembrane region" description="Helical" evidence="1">
    <location>
        <begin position="20"/>
        <end position="40"/>
    </location>
</feature>
<feature type="transmembrane region" description="Helical" evidence="1">
    <location>
        <begin position="52"/>
        <end position="77"/>
    </location>
</feature>
<dbReference type="Pfam" id="PF06161">
    <property type="entry name" value="DUF975"/>
    <property type="match status" value="1"/>
</dbReference>
<keyword evidence="1" id="KW-0472">Membrane</keyword>
<dbReference type="PANTHER" id="PTHR40076:SF1">
    <property type="entry name" value="MEMBRANE PROTEIN"/>
    <property type="match status" value="1"/>
</dbReference>
<dbReference type="EMBL" id="JAJEQE010000030">
    <property type="protein sequence ID" value="MCC2149432.1"/>
    <property type="molecule type" value="Genomic_DNA"/>
</dbReference>
<organism evidence="2 3">
    <name type="scientific">Hominisplanchenecus faecis</name>
    <dbReference type="NCBI Taxonomy" id="2885351"/>
    <lineage>
        <taxon>Bacteria</taxon>
        <taxon>Bacillati</taxon>
        <taxon>Bacillota</taxon>
        <taxon>Clostridia</taxon>
        <taxon>Lachnospirales</taxon>
        <taxon>Lachnospiraceae</taxon>
        <taxon>Hominisplanchenecus</taxon>
    </lineage>
</organism>
<evidence type="ECO:0000256" key="1">
    <source>
        <dbReference type="SAM" id="Phobius"/>
    </source>
</evidence>
<feature type="transmembrane region" description="Helical" evidence="1">
    <location>
        <begin position="101"/>
        <end position="126"/>
    </location>
</feature>